<keyword evidence="10" id="KW-1185">Reference proteome</keyword>
<feature type="region of interest" description="Disordered" evidence="7">
    <location>
        <begin position="309"/>
        <end position="517"/>
    </location>
</feature>
<dbReference type="Pfam" id="PF00096">
    <property type="entry name" value="zf-C2H2"/>
    <property type="match status" value="2"/>
</dbReference>
<dbReference type="Gene3D" id="3.30.160.60">
    <property type="entry name" value="Classic Zinc Finger"/>
    <property type="match status" value="3"/>
</dbReference>
<name>A0A4Z1PDZ9_9PEZI</name>
<feature type="compositionally biased region" description="Basic and acidic residues" evidence="7">
    <location>
        <begin position="322"/>
        <end position="348"/>
    </location>
</feature>
<evidence type="ECO:0000256" key="5">
    <source>
        <dbReference type="PROSITE-ProRule" id="PRU00042"/>
    </source>
</evidence>
<evidence type="ECO:0000256" key="3">
    <source>
        <dbReference type="ARBA" id="ARBA00022771"/>
    </source>
</evidence>
<dbReference type="GO" id="GO:0045893">
    <property type="term" value="P:positive regulation of DNA-templated transcription"/>
    <property type="evidence" value="ECO:0007669"/>
    <property type="project" value="UniProtKB-ARBA"/>
</dbReference>
<evidence type="ECO:0000313" key="9">
    <source>
        <dbReference type="EMBL" id="TID27735.1"/>
    </source>
</evidence>
<dbReference type="InterPro" id="IPR036236">
    <property type="entry name" value="Znf_C2H2_sf"/>
</dbReference>
<dbReference type="PROSITE" id="PS50157">
    <property type="entry name" value="ZINC_FINGER_C2H2_2"/>
    <property type="match status" value="3"/>
</dbReference>
<dbReference type="STRING" id="86259.A0A4Z1PDZ9"/>
<evidence type="ECO:0000256" key="4">
    <source>
        <dbReference type="ARBA" id="ARBA00022833"/>
    </source>
</evidence>
<evidence type="ECO:0000259" key="8">
    <source>
        <dbReference type="PROSITE" id="PS50157"/>
    </source>
</evidence>
<feature type="compositionally biased region" description="Polar residues" evidence="7">
    <location>
        <begin position="505"/>
        <end position="517"/>
    </location>
</feature>
<dbReference type="GO" id="GO:0000981">
    <property type="term" value="F:DNA-binding transcription factor activity, RNA polymerase II-specific"/>
    <property type="evidence" value="ECO:0007669"/>
    <property type="project" value="UniProtKB-ARBA"/>
</dbReference>
<sequence>MAATTRALTPTSHTGPFSTADTSSALLQPTSASTLAPASVSAASNLRASASPRSPKSNFSPRPSPQPLTGAAALAEERRLKEARSKAESEQTSPNPAYSAVNSLMRQGQSSAKSASSKASEVIAQMAISIPEGGQNESLQTSPVSMSSVASIDGTTAATATAPTMTSGPLDNPYSLSDPNVQRPLVDPGIAGQVDSRAFTFPPPPADDPRNQLRNMSLPNAGYSINSPKSSGAKKHKCPYCSTVFTRHHNLKSHLLTHSQEKPYECQQCQSRFRRLHDLKRHTKLHTGERPHECPKCGRKFARGDALARHNKGQGGCAGRRSSLDLHDDGEGREHMDGVEYTEEPEHMGDDDDDPERRGMNDSSRGRQETYRPQGPSTYPPIGGRLVGPSNVATMYPPTSRDSVSDGLSSIQQFNGPSPGFGQVMESPKPLSPGQPASQRGSVSGPSDRFQHYPSGRGSGPGPGPQLPPLSQNVPMPHGNMPPPGVGSIPSSMSSHSGSGASSRELFTQQQQSPDWNSWYRSIQDEKAKMMEDHQVEMARLNNEHSRREKELQDRIAQAEADKARLTEELRSLRGGNEPVRA</sequence>
<evidence type="ECO:0000256" key="6">
    <source>
        <dbReference type="SAM" id="Coils"/>
    </source>
</evidence>
<evidence type="ECO:0000256" key="7">
    <source>
        <dbReference type="SAM" id="MobiDB-lite"/>
    </source>
</evidence>
<feature type="compositionally biased region" description="Polar residues" evidence="7">
    <location>
        <begin position="90"/>
        <end position="109"/>
    </location>
</feature>
<feature type="compositionally biased region" description="Basic and acidic residues" evidence="7">
    <location>
        <begin position="355"/>
        <end position="370"/>
    </location>
</feature>
<feature type="compositionally biased region" description="Basic and acidic residues" evidence="7">
    <location>
        <begin position="75"/>
        <end position="89"/>
    </location>
</feature>
<proteinExistence type="predicted"/>
<evidence type="ECO:0000313" key="10">
    <source>
        <dbReference type="Proteomes" id="UP000298493"/>
    </source>
</evidence>
<reference evidence="9 10" key="1">
    <citation type="submission" date="2019-04" db="EMBL/GenBank/DDBJ databases">
        <title>High contiguity whole genome sequence and gene annotation resource for two Venturia nashicola isolates.</title>
        <authorList>
            <person name="Prokchorchik M."/>
            <person name="Won K."/>
            <person name="Lee Y."/>
            <person name="Choi E.D."/>
            <person name="Segonzac C."/>
            <person name="Sohn K.H."/>
        </authorList>
    </citation>
    <scope>NUCLEOTIDE SEQUENCE [LARGE SCALE GENOMIC DNA]</scope>
    <source>
        <strain evidence="9 10">PRI2</strain>
    </source>
</reference>
<feature type="region of interest" description="Disordered" evidence="7">
    <location>
        <begin position="1"/>
        <end position="121"/>
    </location>
</feature>
<dbReference type="FunFam" id="3.30.160.60:FF:001732">
    <property type="entry name" value="Zgc:162936"/>
    <property type="match status" value="1"/>
</dbReference>
<feature type="domain" description="C2H2-type" evidence="8">
    <location>
        <begin position="264"/>
        <end position="291"/>
    </location>
</feature>
<evidence type="ECO:0000256" key="1">
    <source>
        <dbReference type="ARBA" id="ARBA00022723"/>
    </source>
</evidence>
<keyword evidence="3 5" id="KW-0863">Zinc-finger</keyword>
<protein>
    <recommendedName>
        <fullName evidence="8">C2H2-type domain-containing protein</fullName>
    </recommendedName>
</protein>
<dbReference type="PROSITE" id="PS00028">
    <property type="entry name" value="ZINC_FINGER_C2H2_1"/>
    <property type="match status" value="2"/>
</dbReference>
<dbReference type="PANTHER" id="PTHR23235">
    <property type="entry name" value="KRUEPPEL-LIKE TRANSCRIPTION FACTOR"/>
    <property type="match status" value="1"/>
</dbReference>
<gene>
    <name evidence="9" type="ORF">E6O75_ATG00502</name>
</gene>
<dbReference type="FunFam" id="3.30.160.60:FF:000072">
    <property type="entry name" value="zinc finger protein 143 isoform X1"/>
    <property type="match status" value="1"/>
</dbReference>
<dbReference type="EMBL" id="SNSC02000001">
    <property type="protein sequence ID" value="TID27735.1"/>
    <property type="molecule type" value="Genomic_DNA"/>
</dbReference>
<dbReference type="InterPro" id="IPR013087">
    <property type="entry name" value="Znf_C2H2_type"/>
</dbReference>
<feature type="compositionally biased region" description="Polar residues" evidence="7">
    <location>
        <begin position="400"/>
        <end position="416"/>
    </location>
</feature>
<keyword evidence="1" id="KW-0479">Metal-binding</keyword>
<dbReference type="SUPFAM" id="SSF57667">
    <property type="entry name" value="beta-beta-alpha zinc fingers"/>
    <property type="match status" value="2"/>
</dbReference>
<feature type="domain" description="C2H2-type" evidence="8">
    <location>
        <begin position="292"/>
        <end position="322"/>
    </location>
</feature>
<keyword evidence="2" id="KW-0677">Repeat</keyword>
<feature type="coiled-coil region" evidence="6">
    <location>
        <begin position="524"/>
        <end position="576"/>
    </location>
</feature>
<feature type="domain" description="C2H2-type" evidence="8">
    <location>
        <begin position="236"/>
        <end position="263"/>
    </location>
</feature>
<evidence type="ECO:0000256" key="2">
    <source>
        <dbReference type="ARBA" id="ARBA00022737"/>
    </source>
</evidence>
<dbReference type="SMART" id="SM00355">
    <property type="entry name" value="ZnF_C2H2"/>
    <property type="match status" value="3"/>
</dbReference>
<dbReference type="Proteomes" id="UP000298493">
    <property type="component" value="Unassembled WGS sequence"/>
</dbReference>
<dbReference type="GO" id="GO:0005694">
    <property type="term" value="C:chromosome"/>
    <property type="evidence" value="ECO:0007669"/>
    <property type="project" value="UniProtKB-ARBA"/>
</dbReference>
<keyword evidence="6" id="KW-0175">Coiled coil</keyword>
<feature type="compositionally biased region" description="Polar residues" evidence="7">
    <location>
        <begin position="1"/>
        <end position="61"/>
    </location>
</feature>
<feature type="compositionally biased region" description="Polar residues" evidence="7">
    <location>
        <begin position="435"/>
        <end position="445"/>
    </location>
</feature>
<accession>A0A4Z1PDZ9</accession>
<organism evidence="9 10">
    <name type="scientific">Venturia nashicola</name>
    <dbReference type="NCBI Taxonomy" id="86259"/>
    <lineage>
        <taxon>Eukaryota</taxon>
        <taxon>Fungi</taxon>
        <taxon>Dikarya</taxon>
        <taxon>Ascomycota</taxon>
        <taxon>Pezizomycotina</taxon>
        <taxon>Dothideomycetes</taxon>
        <taxon>Pleosporomycetidae</taxon>
        <taxon>Venturiales</taxon>
        <taxon>Venturiaceae</taxon>
        <taxon>Venturia</taxon>
    </lineage>
</organism>
<dbReference type="PANTHER" id="PTHR23235:SF120">
    <property type="entry name" value="KRUPPEL-LIKE FACTOR 15"/>
    <property type="match status" value="1"/>
</dbReference>
<dbReference type="GO" id="GO:0000978">
    <property type="term" value="F:RNA polymerase II cis-regulatory region sequence-specific DNA binding"/>
    <property type="evidence" value="ECO:0007669"/>
    <property type="project" value="TreeGrafter"/>
</dbReference>
<feature type="compositionally biased region" description="Low complexity" evidence="7">
    <location>
        <begin position="486"/>
        <end position="503"/>
    </location>
</feature>
<comment type="caution">
    <text evidence="9">The sequence shown here is derived from an EMBL/GenBank/DDBJ whole genome shotgun (WGS) entry which is preliminary data.</text>
</comment>
<keyword evidence="4" id="KW-0862">Zinc</keyword>
<dbReference type="GO" id="GO:0008270">
    <property type="term" value="F:zinc ion binding"/>
    <property type="evidence" value="ECO:0007669"/>
    <property type="project" value="UniProtKB-KW"/>
</dbReference>
<dbReference type="AlphaFoldDB" id="A0A4Z1PDZ9"/>
<feature type="compositionally biased region" description="Low complexity" evidence="7">
    <location>
        <begin position="110"/>
        <end position="120"/>
    </location>
</feature>